<evidence type="ECO:0000256" key="1">
    <source>
        <dbReference type="SAM" id="SignalP"/>
    </source>
</evidence>
<evidence type="ECO:0000313" key="3">
    <source>
        <dbReference type="EMBL" id="EPY52341.1"/>
    </source>
</evidence>
<dbReference type="HOGENOM" id="CLU_059610_0_0_1"/>
<organism evidence="3 4">
    <name type="scientific">Schizosaccharomyces cryophilus (strain OY26 / ATCC MYA-4695 / CBS 11777 / NBRC 106824 / NRRL Y48691)</name>
    <name type="common">Fission yeast</name>
    <dbReference type="NCBI Taxonomy" id="653667"/>
    <lineage>
        <taxon>Eukaryota</taxon>
        <taxon>Fungi</taxon>
        <taxon>Dikarya</taxon>
        <taxon>Ascomycota</taxon>
        <taxon>Taphrinomycotina</taxon>
        <taxon>Schizosaccharomycetes</taxon>
        <taxon>Schizosaccharomycetales</taxon>
        <taxon>Schizosaccharomycetaceae</taxon>
        <taxon>Schizosaccharomyces</taxon>
    </lineage>
</organism>
<reference evidence="3 4" key="1">
    <citation type="journal article" date="2011" name="Science">
        <title>Comparative functional genomics of the fission yeasts.</title>
        <authorList>
            <person name="Rhind N."/>
            <person name="Chen Z."/>
            <person name="Yassour M."/>
            <person name="Thompson D.A."/>
            <person name="Haas B.J."/>
            <person name="Habib N."/>
            <person name="Wapinski I."/>
            <person name="Roy S."/>
            <person name="Lin M.F."/>
            <person name="Heiman D.I."/>
            <person name="Young S.K."/>
            <person name="Furuya K."/>
            <person name="Guo Y."/>
            <person name="Pidoux A."/>
            <person name="Chen H.M."/>
            <person name="Robbertse B."/>
            <person name="Goldberg J.M."/>
            <person name="Aoki K."/>
            <person name="Bayne E.H."/>
            <person name="Berlin A.M."/>
            <person name="Desjardins C.A."/>
            <person name="Dobbs E."/>
            <person name="Dukaj L."/>
            <person name="Fan L."/>
            <person name="FitzGerald M.G."/>
            <person name="French C."/>
            <person name="Gujja S."/>
            <person name="Hansen K."/>
            <person name="Keifenheim D."/>
            <person name="Levin J.Z."/>
            <person name="Mosher R.A."/>
            <person name="Mueller C.A."/>
            <person name="Pfiffner J."/>
            <person name="Priest M."/>
            <person name="Russ C."/>
            <person name="Smialowska A."/>
            <person name="Swoboda P."/>
            <person name="Sykes S.M."/>
            <person name="Vaughn M."/>
            <person name="Vengrova S."/>
            <person name="Yoder R."/>
            <person name="Zeng Q."/>
            <person name="Allshire R."/>
            <person name="Baulcombe D."/>
            <person name="Birren B.W."/>
            <person name="Brown W."/>
            <person name="Ekwall K."/>
            <person name="Kellis M."/>
            <person name="Leatherwood J."/>
            <person name="Levin H."/>
            <person name="Margalit H."/>
            <person name="Martienssen R."/>
            <person name="Nieduszynski C.A."/>
            <person name="Spatafora J.W."/>
            <person name="Friedman N."/>
            <person name="Dalgaard J.Z."/>
            <person name="Baumann P."/>
            <person name="Niki H."/>
            <person name="Regev A."/>
            <person name="Nusbaum C."/>
        </authorList>
    </citation>
    <scope>NUCLEOTIDE SEQUENCE [LARGE SCALE GENOMIC DNA]</scope>
    <source>
        <strain evidence="4">OY26 / ATCC MYA-4695 / CBS 11777 / NBRC 106824 / NRRL Y48691</strain>
    </source>
</reference>
<protein>
    <submittedName>
        <fullName evidence="3">But2 family protein</fullName>
    </submittedName>
</protein>
<dbReference type="RefSeq" id="XP_013022226.1">
    <property type="nucleotide sequence ID" value="XM_013166772.1"/>
</dbReference>
<dbReference type="PANTHER" id="PTHR39613:SF1">
    <property type="entry name" value="ANCHORED CELL WALL PROTEIN, PUTATIVE (AFU_ORTHOLOGUE AFUA_4G08960)-RELATED"/>
    <property type="match status" value="1"/>
</dbReference>
<dbReference type="STRING" id="653667.S9XFF1"/>
<feature type="signal peptide" evidence="1">
    <location>
        <begin position="1"/>
        <end position="25"/>
    </location>
</feature>
<feature type="domain" description="Ubiquitin 3 binding protein But2 C-terminal" evidence="2">
    <location>
        <begin position="239"/>
        <end position="382"/>
    </location>
</feature>
<dbReference type="OrthoDB" id="4657524at2759"/>
<sequence>MKLFNSVSFSALLSLLAYVPISSLAAPLTKRSDLKDNEDFGLLSVHSGNLYVHLHEFYVGESGNVYLDPYDHADTSTSFKLKDGHLVYKNEYAHIADEGALIFKSDSKGAAKGFSFGDHVSAGYHFVYNGKDPVACPLKEDSNVYSIFYGDGTGDSKCTGISVLAIPNQSSSSSSSTTTTSSAAKVETVATASSASSSSTLLPYTTKCVVVPATDNKDKKESNYSTQSESTESSIYPIFPNGIRLTNTSSADSNSGNVYSPVASQKENDHVNTIFTFDVPQVTDKGCQLHFHIDNHGFPINVNGPNGVGEFNLYNLSSVADDSTTWANHPNRIAEIGRFNCSSNGCDYTTNITCPSSYQAVSYELSAITDKSYLNYFEETNPVEGLYLTV</sequence>
<dbReference type="GeneID" id="25035994"/>
<keyword evidence="4" id="KW-1185">Reference proteome</keyword>
<gene>
    <name evidence="3" type="ORF">SPOG_01667</name>
</gene>
<dbReference type="eggNOG" id="ENOG502RYJ6">
    <property type="taxonomic scope" value="Eukaryota"/>
</dbReference>
<dbReference type="PANTHER" id="PTHR39613">
    <property type="entry name" value="ANCHORED CELL WALL PROTEIN, PUTATIVE (AFU_ORTHOLOGUE AFUA_4G08960)-RELATED"/>
    <property type="match status" value="1"/>
</dbReference>
<accession>S9XFF1</accession>
<dbReference type="AlphaFoldDB" id="S9XFF1"/>
<keyword evidence="1" id="KW-0732">Signal</keyword>
<name>S9XFF1_SCHCR</name>
<dbReference type="OMA" id="YTTKCVV"/>
<evidence type="ECO:0000313" key="4">
    <source>
        <dbReference type="Proteomes" id="UP000015464"/>
    </source>
</evidence>
<proteinExistence type="predicted"/>
<dbReference type="Proteomes" id="UP000015464">
    <property type="component" value="Unassembled WGS sequence"/>
</dbReference>
<evidence type="ECO:0000259" key="2">
    <source>
        <dbReference type="Pfam" id="PF09792"/>
    </source>
</evidence>
<feature type="chain" id="PRO_5004559979" evidence="1">
    <location>
        <begin position="26"/>
        <end position="390"/>
    </location>
</feature>
<dbReference type="InterPro" id="IPR018620">
    <property type="entry name" value="Ubiquitin3-bd_protein_But2_C"/>
</dbReference>
<dbReference type="EMBL" id="KE546989">
    <property type="protein sequence ID" value="EPY52341.1"/>
    <property type="molecule type" value="Genomic_DNA"/>
</dbReference>
<dbReference type="Pfam" id="PF09792">
    <property type="entry name" value="But2"/>
    <property type="match status" value="1"/>
</dbReference>